<accession>A0A0G4PLZ5</accession>
<keyword evidence="2" id="KW-1185">Reference proteome</keyword>
<sequence>MISDPVRSAATAREHSSLVLLLQAECYTSQIFNQVCMVAYERSSQQMRAGNDFTKGNNKR</sequence>
<evidence type="ECO:0000313" key="1">
    <source>
        <dbReference type="EMBL" id="CRL27349.1"/>
    </source>
</evidence>
<name>A0A0G4PLZ5_PENC3</name>
<dbReference type="AlphaFoldDB" id="A0A0G4PLZ5"/>
<protein>
    <submittedName>
        <fullName evidence="1">Str. FM013</fullName>
    </submittedName>
</protein>
<gene>
    <name evidence="1" type="ORF">PCAMFM013_S022g000029</name>
</gene>
<dbReference type="EMBL" id="HG793155">
    <property type="protein sequence ID" value="CRL27349.1"/>
    <property type="molecule type" value="Genomic_DNA"/>
</dbReference>
<evidence type="ECO:0000313" key="2">
    <source>
        <dbReference type="Proteomes" id="UP000053732"/>
    </source>
</evidence>
<dbReference type="Proteomes" id="UP000053732">
    <property type="component" value="Unassembled WGS sequence"/>
</dbReference>
<proteinExistence type="predicted"/>
<reference evidence="1 2" key="1">
    <citation type="journal article" date="2014" name="Nat. Commun.">
        <title>Multiple recent horizontal transfers of a large genomic region in cheese making fungi.</title>
        <authorList>
            <person name="Cheeseman K."/>
            <person name="Ropars J."/>
            <person name="Renault P."/>
            <person name="Dupont J."/>
            <person name="Gouzy J."/>
            <person name="Branca A."/>
            <person name="Abraham A.L."/>
            <person name="Ceppi M."/>
            <person name="Conseiller E."/>
            <person name="Debuchy R."/>
            <person name="Malagnac F."/>
            <person name="Goarin A."/>
            <person name="Silar P."/>
            <person name="Lacoste S."/>
            <person name="Sallet E."/>
            <person name="Bensimon A."/>
            <person name="Giraud T."/>
            <person name="Brygoo Y."/>
        </authorList>
    </citation>
    <scope>NUCLEOTIDE SEQUENCE [LARGE SCALE GENOMIC DNA]</scope>
    <source>
        <strain evidence="2">FM 013</strain>
    </source>
</reference>
<organism evidence="1 2">
    <name type="scientific">Penicillium camemberti (strain FM 013)</name>
    <dbReference type="NCBI Taxonomy" id="1429867"/>
    <lineage>
        <taxon>Eukaryota</taxon>
        <taxon>Fungi</taxon>
        <taxon>Dikarya</taxon>
        <taxon>Ascomycota</taxon>
        <taxon>Pezizomycotina</taxon>
        <taxon>Eurotiomycetes</taxon>
        <taxon>Eurotiomycetidae</taxon>
        <taxon>Eurotiales</taxon>
        <taxon>Aspergillaceae</taxon>
        <taxon>Penicillium</taxon>
    </lineage>
</organism>